<proteinExistence type="predicted"/>
<dbReference type="AlphaFoldDB" id="A0A6J5JVD2"/>
<accession>A0A6J5JVD2</accession>
<reference evidence="1 2" key="1">
    <citation type="submission" date="2020-04" db="EMBL/GenBank/DDBJ databases">
        <authorList>
            <person name="Depoorter E."/>
        </authorList>
    </citation>
    <scope>NUCLEOTIDE SEQUENCE [LARGE SCALE GENOMIC DNA]</scope>
    <source>
        <strain evidence="1 2">BCC0217</strain>
    </source>
</reference>
<dbReference type="Proteomes" id="UP000494301">
    <property type="component" value="Unassembled WGS sequence"/>
</dbReference>
<protein>
    <submittedName>
        <fullName evidence="1">Uncharacterized protein</fullName>
    </submittedName>
</protein>
<evidence type="ECO:0000313" key="1">
    <source>
        <dbReference type="EMBL" id="CAB3975529.1"/>
    </source>
</evidence>
<organism evidence="1 2">
    <name type="scientific">Burkholderia aenigmatica</name>
    <dbReference type="NCBI Taxonomy" id="2015348"/>
    <lineage>
        <taxon>Bacteria</taxon>
        <taxon>Pseudomonadati</taxon>
        <taxon>Pseudomonadota</taxon>
        <taxon>Betaproteobacteria</taxon>
        <taxon>Burkholderiales</taxon>
        <taxon>Burkholderiaceae</taxon>
        <taxon>Burkholderia</taxon>
        <taxon>Burkholderia cepacia complex</taxon>
    </lineage>
</organism>
<name>A0A6J5JVD2_9BURK</name>
<evidence type="ECO:0000313" key="2">
    <source>
        <dbReference type="Proteomes" id="UP000494301"/>
    </source>
</evidence>
<sequence>MAPLIEAIQRQVLTEPITALIQGERAHDPWLIALAWLTRDQECRFDKVLDWRAADSESGSPVRSMSQTRVLEALRALLGAIGAEELKARTQISKIEEGAKATGTEVDRLLWQVRRSRREAAEAVGLIVEDLPEGKLCVDVLRRTATERLAKLAKVDSMEMQGDVEELRAQYEAQQSVVLELEKSDTGAKNTIAVLKVRISAKPNTDFG</sequence>
<dbReference type="EMBL" id="CABWIL020000088">
    <property type="protein sequence ID" value="CAB3975529.1"/>
    <property type="molecule type" value="Genomic_DNA"/>
</dbReference>
<gene>
    <name evidence="1" type="ORF">BLA3211_08496</name>
</gene>